<dbReference type="EMBL" id="BIFT01000002">
    <property type="protein sequence ID" value="GCE31721.1"/>
    <property type="molecule type" value="Genomic_DNA"/>
</dbReference>
<evidence type="ECO:0000313" key="1">
    <source>
        <dbReference type="EMBL" id="GCE31721.1"/>
    </source>
</evidence>
<reference evidence="2" key="1">
    <citation type="submission" date="2018-12" db="EMBL/GenBank/DDBJ databases">
        <title>Tengunoibacter tsumagoiensis gen. nov., sp. nov., Dictyobacter kobayashii sp. nov., D. alpinus sp. nov., and D. joshuensis sp. nov. and description of Dictyobacteraceae fam. nov. within the order Ktedonobacterales isolated from Tengu-no-mugimeshi.</title>
        <authorList>
            <person name="Wang C.M."/>
            <person name="Zheng Y."/>
            <person name="Sakai Y."/>
            <person name="Toyoda A."/>
            <person name="Minakuchi Y."/>
            <person name="Abe K."/>
            <person name="Yokota A."/>
            <person name="Yabe S."/>
        </authorList>
    </citation>
    <scope>NUCLEOTIDE SEQUENCE [LARGE SCALE GENOMIC DNA]</scope>
    <source>
        <strain evidence="2">Uno16</strain>
    </source>
</reference>
<dbReference type="AlphaFoldDB" id="A0A402BK43"/>
<organism evidence="1 2">
    <name type="scientific">Dictyobacter alpinus</name>
    <dbReference type="NCBI Taxonomy" id="2014873"/>
    <lineage>
        <taxon>Bacteria</taxon>
        <taxon>Bacillati</taxon>
        <taxon>Chloroflexota</taxon>
        <taxon>Ktedonobacteria</taxon>
        <taxon>Ktedonobacterales</taxon>
        <taxon>Dictyobacteraceae</taxon>
        <taxon>Dictyobacter</taxon>
    </lineage>
</organism>
<gene>
    <name evidence="1" type="ORF">KDA_72050</name>
</gene>
<dbReference type="Proteomes" id="UP000287171">
    <property type="component" value="Unassembled WGS sequence"/>
</dbReference>
<proteinExistence type="predicted"/>
<dbReference type="OrthoDB" id="9858273at2"/>
<sequence length="95" mass="11166">MPNITSKQDLIVYFEEKSQRSTSEGDIYVQTVNEILMLLRENDAITGLKSQVRRLHREKLMEIQRTESPEIRAEQRKQLAVYDDFLTQARSIPVQ</sequence>
<evidence type="ECO:0000313" key="2">
    <source>
        <dbReference type="Proteomes" id="UP000287171"/>
    </source>
</evidence>
<keyword evidence="2" id="KW-1185">Reference proteome</keyword>
<protein>
    <submittedName>
        <fullName evidence="1">Uncharacterized protein</fullName>
    </submittedName>
</protein>
<accession>A0A402BK43</accession>
<name>A0A402BK43_9CHLR</name>
<comment type="caution">
    <text evidence="1">The sequence shown here is derived from an EMBL/GenBank/DDBJ whole genome shotgun (WGS) entry which is preliminary data.</text>
</comment>
<dbReference type="RefSeq" id="WP_126631658.1">
    <property type="nucleotide sequence ID" value="NZ_BIFT01000002.1"/>
</dbReference>